<evidence type="ECO:0000256" key="8">
    <source>
        <dbReference type="RuleBase" id="RU363013"/>
    </source>
</evidence>
<dbReference type="InterPro" id="IPR035990">
    <property type="entry name" value="TIM_sf"/>
</dbReference>
<sequence length="250" mass="28251">MNRPPLLIAGNWKMNKNIRETREFLNQLLNSLKTPLTCEVAIFPPFTSLPAAAEILKNTPIRYGAQNLHWKESGAFTGEIAPVFIAEIGCHYCIVGHSERRRLFGETDEICNLKVKAAQHHRLRPILCCGETLEEQRQNETFNVLHNQLEKGLKDVTIPDFDLAYEPVWAIGTGQNATPEQAEKVHRWIRDWLRNKFADYSLQVRILYGGSVKPENAHQLIAQPDVDGLLIGGASLEVNTFVAIVNSCQR</sequence>
<dbReference type="InterPro" id="IPR022896">
    <property type="entry name" value="TrioseP_Isoase_bac/euk"/>
</dbReference>
<dbReference type="InterPro" id="IPR013785">
    <property type="entry name" value="Aldolase_TIM"/>
</dbReference>
<proteinExistence type="inferred from homology"/>
<evidence type="ECO:0000256" key="2">
    <source>
        <dbReference type="ARBA" id="ARBA00007422"/>
    </source>
</evidence>
<dbReference type="EC" id="5.3.1.1" evidence="7 8"/>
<comment type="pathway">
    <text evidence="7 8">Carbohydrate biosynthesis; gluconeogenesis.</text>
</comment>
<comment type="catalytic activity">
    <reaction evidence="7 8">
        <text>D-glyceraldehyde 3-phosphate = dihydroxyacetone phosphate</text>
        <dbReference type="Rhea" id="RHEA:18585"/>
        <dbReference type="ChEBI" id="CHEBI:57642"/>
        <dbReference type="ChEBI" id="CHEBI:59776"/>
        <dbReference type="EC" id="5.3.1.1"/>
    </reaction>
</comment>
<evidence type="ECO:0000256" key="7">
    <source>
        <dbReference type="HAMAP-Rule" id="MF_00147"/>
    </source>
</evidence>
<name>A0A7V3PSS2_UNCW3</name>
<dbReference type="GO" id="GO:0004807">
    <property type="term" value="F:triose-phosphate isomerase activity"/>
    <property type="evidence" value="ECO:0007669"/>
    <property type="project" value="UniProtKB-UniRule"/>
</dbReference>
<dbReference type="GO" id="GO:0006094">
    <property type="term" value="P:gluconeogenesis"/>
    <property type="evidence" value="ECO:0007669"/>
    <property type="project" value="UniProtKB-UniRule"/>
</dbReference>
<dbReference type="PROSITE" id="PS00171">
    <property type="entry name" value="TIM_1"/>
    <property type="match status" value="1"/>
</dbReference>
<keyword evidence="4 7" id="KW-0963">Cytoplasm</keyword>
<dbReference type="EMBL" id="DTMZ01000041">
    <property type="protein sequence ID" value="HGD12836.1"/>
    <property type="molecule type" value="Genomic_DNA"/>
</dbReference>
<evidence type="ECO:0000256" key="4">
    <source>
        <dbReference type="ARBA" id="ARBA00022490"/>
    </source>
</evidence>
<feature type="binding site" evidence="7">
    <location>
        <begin position="232"/>
        <end position="233"/>
    </location>
    <ligand>
        <name>substrate</name>
    </ligand>
</feature>
<dbReference type="AlphaFoldDB" id="A0A7V3PSS2"/>
<evidence type="ECO:0000256" key="6">
    <source>
        <dbReference type="ARBA" id="ARBA00023235"/>
    </source>
</evidence>
<dbReference type="Gene3D" id="3.20.20.70">
    <property type="entry name" value="Aldolase class I"/>
    <property type="match status" value="1"/>
</dbReference>
<comment type="subunit">
    <text evidence="7 8">Homodimer.</text>
</comment>
<evidence type="ECO:0000313" key="9">
    <source>
        <dbReference type="EMBL" id="HGD12836.1"/>
    </source>
</evidence>
<evidence type="ECO:0000256" key="5">
    <source>
        <dbReference type="ARBA" id="ARBA00023152"/>
    </source>
</evidence>
<dbReference type="PANTHER" id="PTHR21139">
    <property type="entry name" value="TRIOSEPHOSPHATE ISOMERASE"/>
    <property type="match status" value="1"/>
</dbReference>
<feature type="binding site" evidence="7">
    <location>
        <position position="211"/>
    </location>
    <ligand>
        <name>substrate</name>
    </ligand>
</feature>
<protein>
    <recommendedName>
        <fullName evidence="7 8">Triosephosphate isomerase</fullName>
        <shortName evidence="7">TIM</shortName>
        <shortName evidence="7">TPI</shortName>
        <ecNumber evidence="7 8">5.3.1.1</ecNumber>
    </recommendedName>
    <alternativeName>
        <fullName evidence="7">Triose-phosphate isomerase</fullName>
    </alternativeName>
</protein>
<accession>A0A7V3PSS2</accession>
<dbReference type="FunFam" id="3.20.20.70:FF:000016">
    <property type="entry name" value="Triosephosphate isomerase"/>
    <property type="match status" value="1"/>
</dbReference>
<keyword evidence="5 7" id="KW-0324">Glycolysis</keyword>
<dbReference type="GO" id="GO:0005829">
    <property type="term" value="C:cytosol"/>
    <property type="evidence" value="ECO:0007669"/>
    <property type="project" value="TreeGrafter"/>
</dbReference>
<comment type="similarity">
    <text evidence="2 7 8">Belongs to the triosephosphate isomerase family.</text>
</comment>
<comment type="function">
    <text evidence="7">Involved in the gluconeogenesis. Catalyzes stereospecifically the conversion of dihydroxyacetone phosphate (DHAP) to D-glyceraldehyde-3-phosphate (G3P).</text>
</comment>
<dbReference type="UniPathway" id="UPA00109">
    <property type="reaction ID" value="UER00189"/>
</dbReference>
<feature type="active site" description="Electrophile" evidence="7">
    <location>
        <position position="97"/>
    </location>
</feature>
<dbReference type="GO" id="GO:0019563">
    <property type="term" value="P:glycerol catabolic process"/>
    <property type="evidence" value="ECO:0007669"/>
    <property type="project" value="TreeGrafter"/>
</dbReference>
<dbReference type="InterPro" id="IPR020861">
    <property type="entry name" value="Triosephosphate_isomerase_AS"/>
</dbReference>
<dbReference type="CDD" id="cd00311">
    <property type="entry name" value="TIM"/>
    <property type="match status" value="1"/>
</dbReference>
<comment type="subcellular location">
    <subcellularLocation>
        <location evidence="7 8">Cytoplasm</location>
    </subcellularLocation>
</comment>
<feature type="binding site" evidence="7">
    <location>
        <begin position="11"/>
        <end position="13"/>
    </location>
    <ligand>
        <name>substrate</name>
    </ligand>
</feature>
<organism evidence="9">
    <name type="scientific">candidate division WOR-3 bacterium</name>
    <dbReference type="NCBI Taxonomy" id="2052148"/>
    <lineage>
        <taxon>Bacteria</taxon>
        <taxon>Bacteria division WOR-3</taxon>
    </lineage>
</organism>
<dbReference type="PROSITE" id="PS51440">
    <property type="entry name" value="TIM_2"/>
    <property type="match status" value="1"/>
</dbReference>
<feature type="binding site" evidence="7">
    <location>
        <position position="172"/>
    </location>
    <ligand>
        <name>substrate</name>
    </ligand>
</feature>
<dbReference type="HAMAP" id="MF_00147_B">
    <property type="entry name" value="TIM_B"/>
    <property type="match status" value="1"/>
</dbReference>
<dbReference type="GO" id="GO:0046166">
    <property type="term" value="P:glyceraldehyde-3-phosphate biosynthetic process"/>
    <property type="evidence" value="ECO:0007669"/>
    <property type="project" value="TreeGrafter"/>
</dbReference>
<gene>
    <name evidence="7" type="primary">tpiA</name>
    <name evidence="9" type="ORF">ENX16_01950</name>
</gene>
<comment type="pathway">
    <text evidence="1 7 8">Carbohydrate degradation; glycolysis; D-glyceraldehyde 3-phosphate from glycerone phosphate: step 1/1.</text>
</comment>
<reference evidence="9" key="1">
    <citation type="journal article" date="2020" name="mSystems">
        <title>Genome- and Community-Level Interaction Insights into Carbon Utilization and Element Cycling Functions of Hydrothermarchaeota in Hydrothermal Sediment.</title>
        <authorList>
            <person name="Zhou Z."/>
            <person name="Liu Y."/>
            <person name="Xu W."/>
            <person name="Pan J."/>
            <person name="Luo Z.H."/>
            <person name="Li M."/>
        </authorList>
    </citation>
    <scope>NUCLEOTIDE SEQUENCE [LARGE SCALE GENOMIC DNA]</scope>
    <source>
        <strain evidence="9">SpSt-914</strain>
    </source>
</reference>
<feature type="active site" description="Proton acceptor" evidence="7">
    <location>
        <position position="166"/>
    </location>
</feature>
<dbReference type="UniPathway" id="UPA00138"/>
<evidence type="ECO:0000256" key="3">
    <source>
        <dbReference type="ARBA" id="ARBA00022432"/>
    </source>
</evidence>
<keyword evidence="6 7" id="KW-0413">Isomerase</keyword>
<dbReference type="PANTHER" id="PTHR21139:SF42">
    <property type="entry name" value="TRIOSEPHOSPHATE ISOMERASE"/>
    <property type="match status" value="1"/>
</dbReference>
<keyword evidence="3 7" id="KW-0312">Gluconeogenesis</keyword>
<dbReference type="SUPFAM" id="SSF51351">
    <property type="entry name" value="Triosephosphate isomerase (TIM)"/>
    <property type="match status" value="1"/>
</dbReference>
<dbReference type="GO" id="GO:0006096">
    <property type="term" value="P:glycolytic process"/>
    <property type="evidence" value="ECO:0007669"/>
    <property type="project" value="UniProtKB-UniRule"/>
</dbReference>
<dbReference type="InterPro" id="IPR000652">
    <property type="entry name" value="Triosephosphate_isomerase"/>
</dbReference>
<comment type="caution">
    <text evidence="9">The sequence shown here is derived from an EMBL/GenBank/DDBJ whole genome shotgun (WGS) entry which is preliminary data.</text>
</comment>
<evidence type="ECO:0000256" key="1">
    <source>
        <dbReference type="ARBA" id="ARBA00004680"/>
    </source>
</evidence>
<dbReference type="NCBIfam" id="TIGR00419">
    <property type="entry name" value="tim"/>
    <property type="match status" value="1"/>
</dbReference>
<dbReference type="Pfam" id="PF00121">
    <property type="entry name" value="TIM"/>
    <property type="match status" value="1"/>
</dbReference>